<keyword evidence="4" id="KW-0804">Transcription</keyword>
<dbReference type="InterPro" id="IPR042197">
    <property type="entry name" value="Apaf_helical"/>
</dbReference>
<dbReference type="InterPro" id="IPR051677">
    <property type="entry name" value="AfsR-DnrI-RedD_regulator"/>
</dbReference>
<feature type="domain" description="OmpR/PhoB-type" evidence="5">
    <location>
        <begin position="20"/>
        <end position="91"/>
    </location>
</feature>
<keyword evidence="8" id="KW-1185">Reference proteome</keyword>
<dbReference type="SUPFAM" id="SSF52540">
    <property type="entry name" value="P-loop containing nucleoside triphosphate hydrolases"/>
    <property type="match status" value="1"/>
</dbReference>
<dbReference type="PANTHER" id="PTHR35807:SF1">
    <property type="entry name" value="TRANSCRIPTIONAL REGULATOR REDD"/>
    <property type="match status" value="1"/>
</dbReference>
<dbReference type="InterPro" id="IPR005158">
    <property type="entry name" value="BTAD"/>
</dbReference>
<dbReference type="Gene3D" id="1.10.10.10">
    <property type="entry name" value="Winged helix-like DNA-binding domain superfamily/Winged helix DNA-binding domain"/>
    <property type="match status" value="1"/>
</dbReference>
<dbReference type="RefSeq" id="WP_344993963.1">
    <property type="nucleotide sequence ID" value="NZ_BAAAXV010000008.1"/>
</dbReference>
<name>A0ABV5SL19_9ACTN</name>
<dbReference type="InterPro" id="IPR001867">
    <property type="entry name" value="OmpR/PhoB-type_DNA-bd"/>
</dbReference>
<evidence type="ECO:0000313" key="7">
    <source>
        <dbReference type="EMBL" id="MFB9631793.1"/>
    </source>
</evidence>
<dbReference type="PRINTS" id="PR00364">
    <property type="entry name" value="DISEASERSIST"/>
</dbReference>
<dbReference type="SMART" id="SM00028">
    <property type="entry name" value="TPR"/>
    <property type="match status" value="3"/>
</dbReference>
<evidence type="ECO:0000256" key="3">
    <source>
        <dbReference type="ARBA" id="ARBA00023125"/>
    </source>
</evidence>
<evidence type="ECO:0000313" key="8">
    <source>
        <dbReference type="Proteomes" id="UP001589532"/>
    </source>
</evidence>
<organism evidence="7 8">
    <name type="scientific">Nonomuraea helvata</name>
    <dbReference type="NCBI Taxonomy" id="37484"/>
    <lineage>
        <taxon>Bacteria</taxon>
        <taxon>Bacillati</taxon>
        <taxon>Actinomycetota</taxon>
        <taxon>Actinomycetes</taxon>
        <taxon>Streptosporangiales</taxon>
        <taxon>Streptosporangiaceae</taxon>
        <taxon>Nonomuraea</taxon>
    </lineage>
</organism>
<evidence type="ECO:0000256" key="1">
    <source>
        <dbReference type="ARBA" id="ARBA00005820"/>
    </source>
</evidence>
<dbReference type="Gene3D" id="1.10.8.430">
    <property type="entry name" value="Helical domain of apoptotic protease-activating factors"/>
    <property type="match status" value="1"/>
</dbReference>
<keyword evidence="2" id="KW-0805">Transcription regulation</keyword>
<dbReference type="SUPFAM" id="SSF46894">
    <property type="entry name" value="C-terminal effector domain of the bipartite response regulators"/>
    <property type="match status" value="1"/>
</dbReference>
<dbReference type="Gene3D" id="3.40.50.300">
    <property type="entry name" value="P-loop containing nucleotide triphosphate hydrolases"/>
    <property type="match status" value="1"/>
</dbReference>
<dbReference type="Pfam" id="PF13424">
    <property type="entry name" value="TPR_12"/>
    <property type="match status" value="1"/>
</dbReference>
<evidence type="ECO:0000259" key="5">
    <source>
        <dbReference type="SMART" id="SM00862"/>
    </source>
</evidence>
<dbReference type="SUPFAM" id="SSF48452">
    <property type="entry name" value="TPR-like"/>
    <property type="match status" value="3"/>
</dbReference>
<dbReference type="Proteomes" id="UP001589532">
    <property type="component" value="Unassembled WGS sequence"/>
</dbReference>
<keyword evidence="3" id="KW-0238">DNA-binding</keyword>
<dbReference type="EMBL" id="JBHMBW010000108">
    <property type="protein sequence ID" value="MFB9631793.1"/>
    <property type="molecule type" value="Genomic_DNA"/>
</dbReference>
<sequence>MSRTTHGFRILGGVKVMIETTEILLPPQQRTVLAVLLLNAGVPVSADYLADVLWGEAVPDTYRSRIRMLIAKLRAACGSALITTSDRGYILHVGPGELDSEVFADLVGQARRATAEYALPLYEKALALWGGPPLPEIDHPFAEAAVARLRELHATAVEERAELMLAQGRPAEVVTELRAVVVAHPSRERPHAQLMRALAETGRTAEALDVYHRLRDHLREELGTEPAPSLRELHGRLLRAKSSAAPARPRQLPFAPGRLLDRQAELDRLTLISEGAARTVAIVGPAGIGKTSLALHWAHEHADLFPDGQLFLDLHGFDQGPATADPLARLLIALGHLAQDVPVDPQAQLSLYRSSLAGRRMLIVLDNAAGSAQVRPLLPGEPSCLTLVTSRDRLTGLVALEGAQRVALDGLPPESSLELLASTAGRGRIDAEPDAAAELVRLCGQLPLALRVAGARLADHPHLTIAGYVKQLTEHGRLTGLHIEGDEGAAVRQALSLSYQALSPAARRMFRLMNLVPGDGITTRAAAALADVGVAEAEALLNALTRVHLATETGAGRYTCHDLVAEFARESGTTEDDRAAVLRLLEFYLHSVAAVADVAYSRPVDLLDDAPGESGPPAVRFDSPKDADAWLTSEWVNVTAAIEHAAELRMDGIVWRLAHAMRAVLYRKRWLPVWLRLTRLGLASAQRDRDVLGEAAMRLSLGLAHVCTGDYRLSAEELGRATASCRKAGWRSGEADALRAEGTALALVGSSRQAVTKTRHALRIYESIGDRGRQASSVNNLGVMLRQLGKLADAEECLERAIVMAEEIGPKELHALTLVGLGMVRQEQGRLGEALPILRRALRLGSSAGMVYGQVTALEGIAAVHADAERHLQALLARREMLALARQIEDHGHEVLALIGLARAELCLGQPAGDRLRAAWRQAEDLGHRQGGVEAALALSELASREGRYREARAHAGSALRRAAQGWVLSVGRARIALAVADLGEREYDQCVRQCELAVRTLARTGQRLDLARALIVLGRARERTGNARGARSARRRAQAVLAELGAPAQHGVLAGL</sequence>
<dbReference type="InterPro" id="IPR027417">
    <property type="entry name" value="P-loop_NTPase"/>
</dbReference>
<evidence type="ECO:0000259" key="6">
    <source>
        <dbReference type="SMART" id="SM01043"/>
    </source>
</evidence>
<evidence type="ECO:0000256" key="4">
    <source>
        <dbReference type="ARBA" id="ARBA00023163"/>
    </source>
</evidence>
<protein>
    <submittedName>
        <fullName evidence="7">BTAD domain-containing putative transcriptional regulator</fullName>
    </submittedName>
</protein>
<evidence type="ECO:0000256" key="2">
    <source>
        <dbReference type="ARBA" id="ARBA00023015"/>
    </source>
</evidence>
<reference evidence="7 8" key="1">
    <citation type="submission" date="2024-09" db="EMBL/GenBank/DDBJ databases">
        <authorList>
            <person name="Sun Q."/>
            <person name="Mori K."/>
        </authorList>
    </citation>
    <scope>NUCLEOTIDE SEQUENCE [LARGE SCALE GENOMIC DNA]</scope>
    <source>
        <strain evidence="7 8">JCM 3143</strain>
    </source>
</reference>
<dbReference type="CDD" id="cd15831">
    <property type="entry name" value="BTAD"/>
    <property type="match status" value="1"/>
</dbReference>
<proteinExistence type="inferred from homology"/>
<dbReference type="SMART" id="SM01043">
    <property type="entry name" value="BTAD"/>
    <property type="match status" value="1"/>
</dbReference>
<dbReference type="Gene3D" id="1.25.40.10">
    <property type="entry name" value="Tetratricopeptide repeat domain"/>
    <property type="match status" value="2"/>
</dbReference>
<dbReference type="InterPro" id="IPR011990">
    <property type="entry name" value="TPR-like_helical_dom_sf"/>
</dbReference>
<feature type="domain" description="Bacterial transcriptional activator" evidence="6">
    <location>
        <begin position="98"/>
        <end position="238"/>
    </location>
</feature>
<dbReference type="PANTHER" id="PTHR35807">
    <property type="entry name" value="TRANSCRIPTIONAL REGULATOR REDD-RELATED"/>
    <property type="match status" value="1"/>
</dbReference>
<comment type="similarity">
    <text evidence="1">Belongs to the AfsR/DnrI/RedD regulatory family.</text>
</comment>
<dbReference type="InterPro" id="IPR036388">
    <property type="entry name" value="WH-like_DNA-bd_sf"/>
</dbReference>
<dbReference type="Pfam" id="PF03704">
    <property type="entry name" value="BTAD"/>
    <property type="match status" value="1"/>
</dbReference>
<dbReference type="InterPro" id="IPR016032">
    <property type="entry name" value="Sig_transdc_resp-reg_C-effctor"/>
</dbReference>
<dbReference type="InterPro" id="IPR019734">
    <property type="entry name" value="TPR_rpt"/>
</dbReference>
<gene>
    <name evidence="7" type="ORF">ACFFSA_52780</name>
</gene>
<accession>A0ABV5SL19</accession>
<dbReference type="SMART" id="SM00862">
    <property type="entry name" value="Trans_reg_C"/>
    <property type="match status" value="1"/>
</dbReference>
<comment type="caution">
    <text evidence="7">The sequence shown here is derived from an EMBL/GenBank/DDBJ whole genome shotgun (WGS) entry which is preliminary data.</text>
</comment>